<feature type="domain" description="Acyl-CoA oxidase/dehydrogenase middle" evidence="13">
    <location>
        <begin position="177"/>
        <end position="289"/>
    </location>
</feature>
<proteinExistence type="inferred from homology"/>
<evidence type="ECO:0000256" key="10">
    <source>
        <dbReference type="ARBA" id="ARBA00023140"/>
    </source>
</evidence>
<dbReference type="FunFam" id="1.20.140.10:FF:000010">
    <property type="entry name" value="Acyl-coenzyme A oxidase"/>
    <property type="match status" value="1"/>
</dbReference>
<dbReference type="STRING" id="28028.CFLV_10750"/>
<dbReference type="Gene3D" id="2.40.110.10">
    <property type="entry name" value="Butyryl-CoA Dehydrogenase, subunit A, domain 2"/>
    <property type="match status" value="1"/>
</dbReference>
<dbReference type="Proteomes" id="UP000315353">
    <property type="component" value="Unassembled WGS sequence"/>
</dbReference>
<dbReference type="GO" id="GO:0003997">
    <property type="term" value="F:acyl-CoA oxidase activity"/>
    <property type="evidence" value="ECO:0007669"/>
    <property type="project" value="UniProtKB-EC"/>
</dbReference>
<sequence>MALTTSPTSKNPAPTKKATARPDSGAGPPDASTPKAEVGSPQRLPITPDHSVARELQALLDGGYGDYRNSLRGFMADPQLYPRPELSTAQQRQHTFDNLSKVCEQGGFQRGMRRENGGEGQPILATFTLESLAWGNGSLAIKAGVQWGLWGGALDQLGTERHREWVEKAASLELPGCFAMTECGHGSDVQNLETTATYDPQTQEFIIHTPRDSAVKNYIGNAAVDGRAAVVFAQLITPESDGRSNGVHALIVPLRDADGSLQPGVSAGDHGHKGGLLGVDNGTLRFDKVRVPRVNLLNRFADVDADGRYHSPISNQNARFFTMLGTLIRGRIGVAGAAGGATQAALDIAVRYATRRRQFEGATGAEKRLIEHRQHRRRLLIPLARTYALHLLYVQILERYQEINDEQEAGKWSVAEPTEAQKFASREMESLAAAIKTAQTANATSTIQECREACGGAGYISENRLTTYRADSDVFSTFEGDNTVLIQMVGKNLLTAYGREMNELSPWETVKYAATTASDVVRRRAGFTTRLQRLRDLVSETEAASLFNPSYQAKLIDDRAQSVLFALVRRIQPARKADRVQAAAIVDKCQDHLIAAGWARVDALLIQAMVEAEEKLEEGSQARQVFEQLRHLFAFDTIVQHAGWYQEHRELPSGRIKAARAAINDLVDSLGPWAEVLVEGFGLPAEVHDVPMLNGAGVDPLLR</sequence>
<dbReference type="KEGG" id="cfc:CFLV_10750"/>
<dbReference type="EMBL" id="CP009246">
    <property type="protein sequence ID" value="APT87584.1"/>
    <property type="molecule type" value="Genomic_DNA"/>
</dbReference>
<dbReference type="GO" id="GO:0005504">
    <property type="term" value="F:fatty acid binding"/>
    <property type="evidence" value="ECO:0007669"/>
    <property type="project" value="TreeGrafter"/>
</dbReference>
<dbReference type="EC" id="1.3.3.6" evidence="4"/>
<dbReference type="FunFam" id="2.40.110.10:FF:000005">
    <property type="entry name" value="Acyl-coenzyme A oxidase"/>
    <property type="match status" value="1"/>
</dbReference>
<dbReference type="GO" id="GO:0055088">
    <property type="term" value="P:lipid homeostasis"/>
    <property type="evidence" value="ECO:0007669"/>
    <property type="project" value="TreeGrafter"/>
</dbReference>
<feature type="compositionally biased region" description="Polar residues" evidence="11">
    <location>
        <begin position="1"/>
        <end position="12"/>
    </location>
</feature>
<feature type="region of interest" description="Disordered" evidence="11">
    <location>
        <begin position="1"/>
        <end position="49"/>
    </location>
</feature>
<dbReference type="InterPro" id="IPR006091">
    <property type="entry name" value="Acyl-CoA_Oxase/DH_mid-dom"/>
</dbReference>
<comment type="subcellular location">
    <subcellularLocation>
        <location evidence="2">Peroxisome</location>
    </subcellularLocation>
</comment>
<evidence type="ECO:0000259" key="14">
    <source>
        <dbReference type="Pfam" id="PF22924"/>
    </source>
</evidence>
<keyword evidence="10" id="KW-0576">Peroxisome</keyword>
<dbReference type="PIRSF" id="PIRSF000168">
    <property type="entry name" value="Acyl-CoA_oxidase"/>
    <property type="match status" value="1"/>
</dbReference>
<dbReference type="Proteomes" id="UP000185479">
    <property type="component" value="Chromosome"/>
</dbReference>
<keyword evidence="5" id="KW-0285">Flavoprotein</keyword>
<comment type="cofactor">
    <cofactor evidence="1">
        <name>FAD</name>
        <dbReference type="ChEBI" id="CHEBI:57692"/>
    </cofactor>
</comment>
<dbReference type="InterPro" id="IPR002655">
    <property type="entry name" value="Acyl-CoA_oxidase_C"/>
</dbReference>
<evidence type="ECO:0000256" key="1">
    <source>
        <dbReference type="ARBA" id="ARBA00001974"/>
    </source>
</evidence>
<organism evidence="15 17">
    <name type="scientific">Corynebacterium flavescens</name>
    <dbReference type="NCBI Taxonomy" id="28028"/>
    <lineage>
        <taxon>Bacteria</taxon>
        <taxon>Bacillati</taxon>
        <taxon>Actinomycetota</taxon>
        <taxon>Actinomycetes</taxon>
        <taxon>Mycobacteriales</taxon>
        <taxon>Corynebacteriaceae</taxon>
        <taxon>Corynebacterium</taxon>
    </lineage>
</organism>
<dbReference type="Pfam" id="PF01756">
    <property type="entry name" value="ACOX"/>
    <property type="match status" value="1"/>
</dbReference>
<keyword evidence="7" id="KW-0276">Fatty acid metabolism</keyword>
<feature type="domain" description="Acyl-CoA oxidase C-alpha1" evidence="14">
    <location>
        <begin position="325"/>
        <end position="494"/>
    </location>
</feature>
<evidence type="ECO:0000256" key="11">
    <source>
        <dbReference type="SAM" id="MobiDB-lite"/>
    </source>
</evidence>
<dbReference type="InterPro" id="IPR012258">
    <property type="entry name" value="Acyl-CoA_oxidase"/>
</dbReference>
<name>A0A1L7CP16_CORFL</name>
<reference evidence="16 18" key="2">
    <citation type="submission" date="2019-06" db="EMBL/GenBank/DDBJ databases">
        <title>Whole genome shotgun sequence of Corynebacterium flavescens NBRC 14136.</title>
        <authorList>
            <person name="Hosoyama A."/>
            <person name="Uohara A."/>
            <person name="Ohji S."/>
            <person name="Ichikawa N."/>
        </authorList>
    </citation>
    <scope>NUCLEOTIDE SEQUENCE [LARGE SCALE GENOMIC DNA]</scope>
    <source>
        <strain evidence="16 18">NBRC 14136</strain>
    </source>
</reference>
<protein>
    <recommendedName>
        <fullName evidence="4">acyl-CoA oxidase</fullName>
        <ecNumber evidence="4">1.3.3.6</ecNumber>
    </recommendedName>
</protein>
<evidence type="ECO:0000259" key="13">
    <source>
        <dbReference type="Pfam" id="PF02770"/>
    </source>
</evidence>
<keyword evidence="17" id="KW-1185">Reference proteome</keyword>
<dbReference type="EMBL" id="BJNB01000017">
    <property type="protein sequence ID" value="GEB97795.1"/>
    <property type="molecule type" value="Genomic_DNA"/>
</dbReference>
<dbReference type="InterPro" id="IPR046373">
    <property type="entry name" value="Acyl-CoA_Oxase/DH_mid-dom_sf"/>
</dbReference>
<dbReference type="Pfam" id="PF02770">
    <property type="entry name" value="Acyl-CoA_dh_M"/>
    <property type="match status" value="1"/>
</dbReference>
<evidence type="ECO:0000256" key="5">
    <source>
        <dbReference type="ARBA" id="ARBA00022630"/>
    </source>
</evidence>
<evidence type="ECO:0000313" key="15">
    <source>
        <dbReference type="EMBL" id="APT87584.1"/>
    </source>
</evidence>
<feature type="domain" description="Acyl-CoA oxidase C-terminal" evidence="12">
    <location>
        <begin position="554"/>
        <end position="684"/>
    </location>
</feature>
<evidence type="ECO:0000256" key="4">
    <source>
        <dbReference type="ARBA" id="ARBA00012870"/>
    </source>
</evidence>
<keyword evidence="9" id="KW-0443">Lipid metabolism</keyword>
<evidence type="ECO:0000256" key="8">
    <source>
        <dbReference type="ARBA" id="ARBA00023002"/>
    </source>
</evidence>
<evidence type="ECO:0000256" key="9">
    <source>
        <dbReference type="ARBA" id="ARBA00023098"/>
    </source>
</evidence>
<keyword evidence="6" id="KW-0274">FAD</keyword>
<accession>A0A1L7CP16</accession>
<evidence type="ECO:0000313" key="16">
    <source>
        <dbReference type="EMBL" id="GEB97795.1"/>
    </source>
</evidence>
<dbReference type="PANTHER" id="PTHR10909">
    <property type="entry name" value="ELECTRON TRANSPORT OXIDOREDUCTASE"/>
    <property type="match status" value="1"/>
</dbReference>
<dbReference type="OrthoDB" id="1144545at2"/>
<dbReference type="RefSeq" id="WP_075730513.1">
    <property type="nucleotide sequence ID" value="NZ_BJNB01000017.1"/>
</dbReference>
<dbReference type="SUPFAM" id="SSF47203">
    <property type="entry name" value="Acyl-CoA dehydrogenase C-terminal domain-like"/>
    <property type="match status" value="2"/>
</dbReference>
<evidence type="ECO:0000256" key="6">
    <source>
        <dbReference type="ARBA" id="ARBA00022827"/>
    </source>
</evidence>
<dbReference type="InterPro" id="IPR036250">
    <property type="entry name" value="AcylCo_DH-like_C"/>
</dbReference>
<evidence type="ECO:0000313" key="17">
    <source>
        <dbReference type="Proteomes" id="UP000185479"/>
    </source>
</evidence>
<dbReference type="GO" id="GO:0071949">
    <property type="term" value="F:FAD binding"/>
    <property type="evidence" value="ECO:0007669"/>
    <property type="project" value="InterPro"/>
</dbReference>
<dbReference type="InterPro" id="IPR055060">
    <property type="entry name" value="ACOX_C_alpha1"/>
</dbReference>
<evidence type="ECO:0000313" key="18">
    <source>
        <dbReference type="Proteomes" id="UP000315353"/>
    </source>
</evidence>
<reference evidence="15 17" key="1">
    <citation type="submission" date="2014-08" db="EMBL/GenBank/DDBJ databases">
        <title>Complete genome sequence of Corynebacterium flavescens OJ8(T)(=DSM 20296(T)), isolated from cheese.</title>
        <authorList>
            <person name="Ruckert C."/>
            <person name="Albersmeier A."/>
            <person name="Winkler A."/>
            <person name="Kalinowski J."/>
        </authorList>
    </citation>
    <scope>NUCLEOTIDE SEQUENCE [LARGE SCALE GENOMIC DNA]</scope>
    <source>
        <strain evidence="15 17">OJ8</strain>
    </source>
</reference>
<evidence type="ECO:0000259" key="12">
    <source>
        <dbReference type="Pfam" id="PF01756"/>
    </source>
</evidence>
<dbReference type="GeneID" id="82881158"/>
<dbReference type="GO" id="GO:0033540">
    <property type="term" value="P:fatty acid beta-oxidation using acyl-CoA oxidase"/>
    <property type="evidence" value="ECO:0007669"/>
    <property type="project" value="TreeGrafter"/>
</dbReference>
<gene>
    <name evidence="16" type="ORF">CFL01nite_12900</name>
    <name evidence="15" type="ORF">CFLV_10750</name>
</gene>
<dbReference type="Pfam" id="PF22924">
    <property type="entry name" value="ACOX_C_alpha1"/>
    <property type="match status" value="1"/>
</dbReference>
<comment type="similarity">
    <text evidence="3">Belongs to the acyl-CoA oxidase family.</text>
</comment>
<evidence type="ECO:0000256" key="2">
    <source>
        <dbReference type="ARBA" id="ARBA00004275"/>
    </source>
</evidence>
<dbReference type="AlphaFoldDB" id="A0A1L7CP16"/>
<dbReference type="Gene3D" id="1.20.140.10">
    <property type="entry name" value="Butyryl-CoA Dehydrogenase, subunit A, domain 3"/>
    <property type="match status" value="2"/>
</dbReference>
<dbReference type="PANTHER" id="PTHR10909:SF382">
    <property type="entry name" value="ACYL-COENZYME A OXIDASE"/>
    <property type="match status" value="1"/>
</dbReference>
<evidence type="ECO:0000256" key="3">
    <source>
        <dbReference type="ARBA" id="ARBA00006288"/>
    </source>
</evidence>
<dbReference type="SUPFAM" id="SSF56645">
    <property type="entry name" value="Acyl-CoA dehydrogenase NM domain-like"/>
    <property type="match status" value="1"/>
</dbReference>
<dbReference type="InterPro" id="IPR009100">
    <property type="entry name" value="AcylCoA_DH/oxidase_NM_dom_sf"/>
</dbReference>
<evidence type="ECO:0000256" key="7">
    <source>
        <dbReference type="ARBA" id="ARBA00022832"/>
    </source>
</evidence>
<keyword evidence="8" id="KW-0560">Oxidoreductase</keyword>